<dbReference type="SUPFAM" id="SSF141868">
    <property type="entry name" value="EAL domain-like"/>
    <property type="match status" value="1"/>
</dbReference>
<protein>
    <submittedName>
        <fullName evidence="5">EAL domain-containing response regulator</fullName>
    </submittedName>
</protein>
<sequence length="406" mass="45772">MMIMLNRLIIIDDDTLTCNLLKTIAEPIFAQIEVFQNPRDFFRLSINAKDIIILDLMMPRIDGIEVIRYLAKHKSPSNLILISGYDSGVLHSAETLAVSCGLKVTETFTKPININLLASLLTSLSSNLPRIEFLSKDNDEPHQEKFEFTPTATDLSYAIHHKQLVLYYQPQVNMKTGATHGAEVLVRWLHPKFGLVYPDKFITLAEQTGLIGALTEEVINLAIKQNVQWQKVNKSIRLSINISVQNTTSLKFPEQLSKLVNKYQLNPSLIVLELTESVLMHSIITSLDTLTRLRLKGFQLSIDDFGTGYSSLSQLHKIPFTELKIDKSFIAKMGQENESKAIVETCIMLAHKLNMEAVAEGIEDKATWDLLLAAGCNIAQGYYIAKPMPANEFDQWQFKQHILLGD</sequence>
<dbReference type="AlphaFoldDB" id="A0A5C6QHN2"/>
<reference evidence="5 7" key="1">
    <citation type="submission" date="2019-07" db="EMBL/GenBank/DDBJ databases">
        <title>Genomes of sea-ice associated Colwellia species.</title>
        <authorList>
            <person name="Bowman J.P."/>
        </authorList>
    </citation>
    <scope>NUCLEOTIDE SEQUENCE [LARGE SCALE GENOMIC DNA]</scope>
    <source>
        <strain evidence="4 6">ACAM 607</strain>
        <strain evidence="5 7">IC036</strain>
    </source>
</reference>
<dbReference type="EMBL" id="VOLR01000013">
    <property type="protein sequence ID" value="TWX59225.1"/>
    <property type="molecule type" value="Genomic_DNA"/>
</dbReference>
<dbReference type="SUPFAM" id="SSF52172">
    <property type="entry name" value="CheY-like"/>
    <property type="match status" value="1"/>
</dbReference>
<proteinExistence type="predicted"/>
<dbReference type="InterPro" id="IPR001633">
    <property type="entry name" value="EAL_dom"/>
</dbReference>
<dbReference type="Gene3D" id="3.20.20.450">
    <property type="entry name" value="EAL domain"/>
    <property type="match status" value="1"/>
</dbReference>
<dbReference type="Proteomes" id="UP000321917">
    <property type="component" value="Unassembled WGS sequence"/>
</dbReference>
<feature type="domain" description="EAL" evidence="3">
    <location>
        <begin position="148"/>
        <end position="401"/>
    </location>
</feature>
<feature type="domain" description="Response regulatory" evidence="2">
    <location>
        <begin position="7"/>
        <end position="125"/>
    </location>
</feature>
<dbReference type="InterPro" id="IPR001789">
    <property type="entry name" value="Sig_transdc_resp-reg_receiver"/>
</dbReference>
<dbReference type="InterPro" id="IPR011006">
    <property type="entry name" value="CheY-like_superfamily"/>
</dbReference>
<evidence type="ECO:0000313" key="5">
    <source>
        <dbReference type="EMBL" id="TWX68253.1"/>
    </source>
</evidence>
<keyword evidence="1" id="KW-0597">Phosphoprotein</keyword>
<organism evidence="5 7">
    <name type="scientific">Colwellia hornerae</name>
    <dbReference type="NCBI Taxonomy" id="89402"/>
    <lineage>
        <taxon>Bacteria</taxon>
        <taxon>Pseudomonadati</taxon>
        <taxon>Pseudomonadota</taxon>
        <taxon>Gammaproteobacteria</taxon>
        <taxon>Alteromonadales</taxon>
        <taxon>Colwelliaceae</taxon>
        <taxon>Colwellia</taxon>
    </lineage>
</organism>
<dbReference type="OrthoDB" id="9812358at2"/>
<dbReference type="EMBL" id="VOLQ01000011">
    <property type="protein sequence ID" value="TWX68253.1"/>
    <property type="molecule type" value="Genomic_DNA"/>
</dbReference>
<gene>
    <name evidence="4" type="ORF">ESZ26_10990</name>
    <name evidence="5" type="ORF">ESZ27_07925</name>
</gene>
<evidence type="ECO:0000313" key="7">
    <source>
        <dbReference type="Proteomes" id="UP000321917"/>
    </source>
</evidence>
<dbReference type="PANTHER" id="PTHR33121:SF71">
    <property type="entry name" value="OXYGEN SENSOR PROTEIN DOSP"/>
    <property type="match status" value="1"/>
</dbReference>
<evidence type="ECO:0000256" key="1">
    <source>
        <dbReference type="PROSITE-ProRule" id="PRU00169"/>
    </source>
</evidence>
<dbReference type="SMART" id="SM00448">
    <property type="entry name" value="REC"/>
    <property type="match status" value="1"/>
</dbReference>
<evidence type="ECO:0000313" key="6">
    <source>
        <dbReference type="Proteomes" id="UP000321525"/>
    </source>
</evidence>
<keyword evidence="6" id="KW-1185">Reference proteome</keyword>
<dbReference type="Pfam" id="PF00072">
    <property type="entry name" value="Response_reg"/>
    <property type="match status" value="1"/>
</dbReference>
<dbReference type="PANTHER" id="PTHR33121">
    <property type="entry name" value="CYCLIC DI-GMP PHOSPHODIESTERASE PDEF"/>
    <property type="match status" value="1"/>
</dbReference>
<dbReference type="Proteomes" id="UP000321525">
    <property type="component" value="Unassembled WGS sequence"/>
</dbReference>
<evidence type="ECO:0000313" key="4">
    <source>
        <dbReference type="EMBL" id="TWX59225.1"/>
    </source>
</evidence>
<dbReference type="SMART" id="SM00052">
    <property type="entry name" value="EAL"/>
    <property type="match status" value="1"/>
</dbReference>
<dbReference type="Pfam" id="PF00563">
    <property type="entry name" value="EAL"/>
    <property type="match status" value="1"/>
</dbReference>
<evidence type="ECO:0000259" key="2">
    <source>
        <dbReference type="PROSITE" id="PS50110"/>
    </source>
</evidence>
<dbReference type="InterPro" id="IPR035919">
    <property type="entry name" value="EAL_sf"/>
</dbReference>
<dbReference type="Gene3D" id="3.40.50.2300">
    <property type="match status" value="1"/>
</dbReference>
<name>A0A5C6QHN2_9GAMM</name>
<dbReference type="PROSITE" id="PS50110">
    <property type="entry name" value="RESPONSE_REGULATORY"/>
    <property type="match status" value="1"/>
</dbReference>
<dbReference type="InterPro" id="IPR050706">
    <property type="entry name" value="Cyclic-di-GMP_PDE-like"/>
</dbReference>
<dbReference type="GO" id="GO:0071111">
    <property type="term" value="F:cyclic-guanylate-specific phosphodiesterase activity"/>
    <property type="evidence" value="ECO:0007669"/>
    <property type="project" value="InterPro"/>
</dbReference>
<accession>A0A5C6QHN2</accession>
<comment type="caution">
    <text evidence="5">The sequence shown here is derived from an EMBL/GenBank/DDBJ whole genome shotgun (WGS) entry which is preliminary data.</text>
</comment>
<feature type="modified residue" description="4-aspartylphosphate" evidence="1">
    <location>
        <position position="55"/>
    </location>
</feature>
<evidence type="ECO:0000259" key="3">
    <source>
        <dbReference type="PROSITE" id="PS50883"/>
    </source>
</evidence>
<dbReference type="CDD" id="cd01948">
    <property type="entry name" value="EAL"/>
    <property type="match status" value="1"/>
</dbReference>
<dbReference type="GO" id="GO:0000160">
    <property type="term" value="P:phosphorelay signal transduction system"/>
    <property type="evidence" value="ECO:0007669"/>
    <property type="project" value="InterPro"/>
</dbReference>
<dbReference type="PROSITE" id="PS50883">
    <property type="entry name" value="EAL"/>
    <property type="match status" value="1"/>
</dbReference>